<dbReference type="PANTHER" id="PTHR30086">
    <property type="entry name" value="ARGININE EXPORTER PROTEIN ARGO"/>
    <property type="match status" value="1"/>
</dbReference>
<accession>A0A3A1P0Z3</accession>
<keyword evidence="4 6" id="KW-1133">Transmembrane helix</keyword>
<proteinExistence type="predicted"/>
<keyword evidence="3 6" id="KW-0812">Transmembrane</keyword>
<gene>
    <name evidence="7" type="ORF">D2V17_18580</name>
</gene>
<reference evidence="7 8" key="1">
    <citation type="submission" date="2018-08" db="EMBL/GenBank/DDBJ databases">
        <title>Erythrobacter zhengii sp.nov., a bacterium isolated from deep-sea sediment.</title>
        <authorList>
            <person name="Fang C."/>
            <person name="Wu Y.-H."/>
            <person name="Sun C."/>
            <person name="Wang H."/>
            <person name="Cheng H."/>
            <person name="Meng F.-X."/>
            <person name="Wang C.-S."/>
            <person name="Xu X.-W."/>
        </authorList>
    </citation>
    <scope>NUCLEOTIDE SEQUENCE [LARGE SCALE GENOMIC DNA]</scope>
    <source>
        <strain evidence="7 8">CCTCC AB 2015396</strain>
    </source>
</reference>
<keyword evidence="5 6" id="KW-0472">Membrane</keyword>
<evidence type="ECO:0000256" key="5">
    <source>
        <dbReference type="ARBA" id="ARBA00023136"/>
    </source>
</evidence>
<dbReference type="AlphaFoldDB" id="A0A3A1P0Z3"/>
<organism evidence="7 8">
    <name type="scientific">Aurantiacibacter xanthus</name>
    <dbReference type="NCBI Taxonomy" id="1784712"/>
    <lineage>
        <taxon>Bacteria</taxon>
        <taxon>Pseudomonadati</taxon>
        <taxon>Pseudomonadota</taxon>
        <taxon>Alphaproteobacteria</taxon>
        <taxon>Sphingomonadales</taxon>
        <taxon>Erythrobacteraceae</taxon>
        <taxon>Aurantiacibacter</taxon>
    </lineage>
</organism>
<dbReference type="Proteomes" id="UP000265366">
    <property type="component" value="Unassembled WGS sequence"/>
</dbReference>
<dbReference type="Pfam" id="PF01810">
    <property type="entry name" value="LysE"/>
    <property type="match status" value="1"/>
</dbReference>
<comment type="caution">
    <text evidence="7">The sequence shown here is derived from an EMBL/GenBank/DDBJ whole genome shotgun (WGS) entry which is preliminary data.</text>
</comment>
<dbReference type="GO" id="GO:0015171">
    <property type="term" value="F:amino acid transmembrane transporter activity"/>
    <property type="evidence" value="ECO:0007669"/>
    <property type="project" value="TreeGrafter"/>
</dbReference>
<keyword evidence="2" id="KW-1003">Cell membrane</keyword>
<evidence type="ECO:0000256" key="3">
    <source>
        <dbReference type="ARBA" id="ARBA00022692"/>
    </source>
</evidence>
<dbReference type="PANTHER" id="PTHR30086:SF20">
    <property type="entry name" value="ARGININE EXPORTER PROTEIN ARGO-RELATED"/>
    <property type="match status" value="1"/>
</dbReference>
<feature type="transmembrane region" description="Helical" evidence="6">
    <location>
        <begin position="152"/>
        <end position="180"/>
    </location>
</feature>
<evidence type="ECO:0000256" key="1">
    <source>
        <dbReference type="ARBA" id="ARBA00004651"/>
    </source>
</evidence>
<evidence type="ECO:0000313" key="8">
    <source>
        <dbReference type="Proteomes" id="UP000265366"/>
    </source>
</evidence>
<evidence type="ECO:0000256" key="2">
    <source>
        <dbReference type="ARBA" id="ARBA00022475"/>
    </source>
</evidence>
<dbReference type="GO" id="GO:0033228">
    <property type="term" value="P:cysteine export across plasma membrane"/>
    <property type="evidence" value="ECO:0007669"/>
    <property type="project" value="TreeGrafter"/>
</dbReference>
<feature type="transmembrane region" description="Helical" evidence="6">
    <location>
        <begin position="84"/>
        <end position="104"/>
    </location>
</feature>
<keyword evidence="8" id="KW-1185">Reference proteome</keyword>
<feature type="transmembrane region" description="Helical" evidence="6">
    <location>
        <begin position="192"/>
        <end position="209"/>
    </location>
</feature>
<dbReference type="InterPro" id="IPR001123">
    <property type="entry name" value="LeuE-type"/>
</dbReference>
<protein>
    <submittedName>
        <fullName evidence="7">LysE family translocator</fullName>
    </submittedName>
</protein>
<evidence type="ECO:0000256" key="6">
    <source>
        <dbReference type="SAM" id="Phobius"/>
    </source>
</evidence>
<name>A0A3A1P0Z3_9SPHN</name>
<dbReference type="GO" id="GO:0005886">
    <property type="term" value="C:plasma membrane"/>
    <property type="evidence" value="ECO:0007669"/>
    <property type="project" value="UniProtKB-SubCell"/>
</dbReference>
<sequence length="210" mass="22368">MVQCASSSGEENIMDPSQLAPLVLYSFVCTATPGPNNIMLASSGLVFGFRRTIPHIFGISFGCALMLALSGLGLGALFDAWPVLRWAVRIFGAVYLGWLAIKLWQSEGVERREGAHPLTFLQAAAFQFVNPKAWAITMPAIASFTVPGKPLALQLGVIVAAFVLVGLPSIATWAAMGAGARELLDSRRGMTAFVRVMAILTGLTALLFLI</sequence>
<feature type="transmembrane region" description="Helical" evidence="6">
    <location>
        <begin position="22"/>
        <end position="49"/>
    </location>
</feature>
<dbReference type="OrthoDB" id="9804822at2"/>
<comment type="subcellular location">
    <subcellularLocation>
        <location evidence="1">Cell membrane</location>
        <topology evidence="1">Multi-pass membrane protein</topology>
    </subcellularLocation>
</comment>
<evidence type="ECO:0000313" key="7">
    <source>
        <dbReference type="EMBL" id="RIV80907.1"/>
    </source>
</evidence>
<evidence type="ECO:0000256" key="4">
    <source>
        <dbReference type="ARBA" id="ARBA00022989"/>
    </source>
</evidence>
<feature type="transmembrane region" description="Helical" evidence="6">
    <location>
        <begin position="56"/>
        <end position="78"/>
    </location>
</feature>
<dbReference type="EMBL" id="QXFM01000140">
    <property type="protein sequence ID" value="RIV80907.1"/>
    <property type="molecule type" value="Genomic_DNA"/>
</dbReference>